<evidence type="ECO:0000313" key="2">
    <source>
        <dbReference type="EMBL" id="KAB5488784.1"/>
    </source>
</evidence>
<dbReference type="EMBL" id="VNIK02000005">
    <property type="protein sequence ID" value="KAB5488784.1"/>
    <property type="molecule type" value="Genomic_DNA"/>
</dbReference>
<gene>
    <name evidence="2" type="primary">gldH</name>
    <name evidence="2" type="ORF">FOT42_009220</name>
</gene>
<protein>
    <submittedName>
        <fullName evidence="2">Gliding motility lipoprotein GldH</fullName>
    </submittedName>
</protein>
<dbReference type="NCBIfam" id="TIGR03511">
    <property type="entry name" value="GldH_lipo"/>
    <property type="match status" value="1"/>
</dbReference>
<dbReference type="AlphaFoldDB" id="A0A5N5IRE1"/>
<keyword evidence="2" id="KW-0449">Lipoprotein</keyword>
<organism evidence="2 3">
    <name type="scientific">Flagellimonas hadalis</name>
    <dbReference type="NCBI Taxonomy" id="2597517"/>
    <lineage>
        <taxon>Bacteria</taxon>
        <taxon>Pseudomonadati</taxon>
        <taxon>Bacteroidota</taxon>
        <taxon>Flavobacteriia</taxon>
        <taxon>Flavobacteriales</taxon>
        <taxon>Flavobacteriaceae</taxon>
        <taxon>Flagellimonas</taxon>
    </lineage>
</organism>
<dbReference type="Proteomes" id="UP000319204">
    <property type="component" value="Unassembled WGS sequence"/>
</dbReference>
<sequence>MRSSTLFLLTVVLALASCNDALVFSEYTPIKDGKWEMDDTVHFQVSGLDSTQTYNMFINVRNDNTYPFSNLFLITELEHPSGNTVKDTLEYRMAEPSGEWLGKGMGGVMENRLWYRENVVFPWAGVYKVNISHAMRKNGDVEGLSVLEGITDIGLEIEKAPNN</sequence>
<evidence type="ECO:0000256" key="1">
    <source>
        <dbReference type="SAM" id="SignalP"/>
    </source>
</evidence>
<proteinExistence type="predicted"/>
<keyword evidence="1" id="KW-0732">Signal</keyword>
<feature type="signal peptide" evidence="1">
    <location>
        <begin position="1"/>
        <end position="23"/>
    </location>
</feature>
<dbReference type="Pfam" id="PF14109">
    <property type="entry name" value="GldH_lipo"/>
    <property type="match status" value="1"/>
</dbReference>
<dbReference type="RefSeq" id="WP_151890280.1">
    <property type="nucleotide sequence ID" value="NZ_VNIK02000005.1"/>
</dbReference>
<dbReference type="PROSITE" id="PS51257">
    <property type="entry name" value="PROKAR_LIPOPROTEIN"/>
    <property type="match status" value="1"/>
</dbReference>
<dbReference type="OrthoDB" id="982482at2"/>
<dbReference type="InterPro" id="IPR020018">
    <property type="entry name" value="Motility-assoc_lipoprot_GldH"/>
</dbReference>
<comment type="caution">
    <text evidence="2">The sequence shown here is derived from an EMBL/GenBank/DDBJ whole genome shotgun (WGS) entry which is preliminary data.</text>
</comment>
<evidence type="ECO:0000313" key="3">
    <source>
        <dbReference type="Proteomes" id="UP000319204"/>
    </source>
</evidence>
<keyword evidence="3" id="KW-1185">Reference proteome</keyword>
<feature type="chain" id="PRO_5024286792" evidence="1">
    <location>
        <begin position="24"/>
        <end position="163"/>
    </location>
</feature>
<accession>A0A5N5IRE1</accession>
<reference evidence="2" key="1">
    <citation type="submission" date="2019-10" db="EMBL/GenBank/DDBJ databases">
        <title>Muricauda hadale sp. nov., a piezophilic bacterium isolated from hadopelagic water of the Mariana Trench.</title>
        <authorList>
            <person name="Wei Y."/>
        </authorList>
    </citation>
    <scope>NUCLEOTIDE SEQUENCE [LARGE SCALE GENOMIC DNA]</scope>
    <source>
        <strain evidence="2">MT-229</strain>
    </source>
</reference>
<name>A0A5N5IRE1_9FLAO</name>